<accession>A0ABR7LPD8</accession>
<evidence type="ECO:0008006" key="3">
    <source>
        <dbReference type="Google" id="ProtNLM"/>
    </source>
</evidence>
<dbReference type="EMBL" id="JABVEC010000009">
    <property type="protein sequence ID" value="MBC6466711.1"/>
    <property type="molecule type" value="Genomic_DNA"/>
</dbReference>
<sequence length="154" mass="17355">MAVLSHLTRVGLTSTITLVMATGSTLLAMESRANADTWIQRVSANNCSIAEFEYTYSWTGYSPGGKKSYRVVAEGYTYDGWTCRGDGYGGELQAKFNWWTGSRWYDHPWVTIDNNADGSVRSDFRWTDTDLADVRFRMCNWNPTTDYAGTCGSY</sequence>
<gene>
    <name evidence="1" type="ORF">HKK74_14530</name>
</gene>
<dbReference type="Proteomes" id="UP000805614">
    <property type="component" value="Unassembled WGS sequence"/>
</dbReference>
<proteinExistence type="predicted"/>
<comment type="caution">
    <text evidence="1">The sequence shown here is derived from an EMBL/GenBank/DDBJ whole genome shotgun (WGS) entry which is preliminary data.</text>
</comment>
<reference evidence="1 2" key="1">
    <citation type="submission" date="2020-06" db="EMBL/GenBank/DDBJ databases">
        <title>Actinomadura xiongansis sp. nov., isolated from soil of Baiyangdian.</title>
        <authorList>
            <person name="Zhang X."/>
        </authorList>
    </citation>
    <scope>NUCLEOTIDE SEQUENCE [LARGE SCALE GENOMIC DNA]</scope>
    <source>
        <strain evidence="1 2">HBUM206468</strain>
    </source>
</reference>
<name>A0ABR7LPD8_9ACTN</name>
<protein>
    <recommendedName>
        <fullName evidence="3">Secreted protein</fullName>
    </recommendedName>
</protein>
<dbReference type="RefSeq" id="WP_187243721.1">
    <property type="nucleotide sequence ID" value="NZ_BAAAOK010000013.1"/>
</dbReference>
<evidence type="ECO:0000313" key="1">
    <source>
        <dbReference type="EMBL" id="MBC6466711.1"/>
    </source>
</evidence>
<organism evidence="1 2">
    <name type="scientific">Actinomadura alba</name>
    <dbReference type="NCBI Taxonomy" id="406431"/>
    <lineage>
        <taxon>Bacteria</taxon>
        <taxon>Bacillati</taxon>
        <taxon>Actinomycetota</taxon>
        <taxon>Actinomycetes</taxon>
        <taxon>Streptosporangiales</taxon>
        <taxon>Thermomonosporaceae</taxon>
        <taxon>Actinomadura</taxon>
    </lineage>
</organism>
<evidence type="ECO:0000313" key="2">
    <source>
        <dbReference type="Proteomes" id="UP000805614"/>
    </source>
</evidence>
<keyword evidence="2" id="KW-1185">Reference proteome</keyword>